<organism evidence="1">
    <name type="scientific">bioreactor metagenome</name>
    <dbReference type="NCBI Taxonomy" id="1076179"/>
    <lineage>
        <taxon>unclassified sequences</taxon>
        <taxon>metagenomes</taxon>
        <taxon>ecological metagenomes</taxon>
    </lineage>
</organism>
<dbReference type="Gene3D" id="1.25.40.10">
    <property type="entry name" value="Tetratricopeptide repeat domain"/>
    <property type="match status" value="2"/>
</dbReference>
<dbReference type="InterPro" id="IPR006597">
    <property type="entry name" value="Sel1-like"/>
</dbReference>
<dbReference type="Pfam" id="PF08238">
    <property type="entry name" value="Sel1"/>
    <property type="match status" value="7"/>
</dbReference>
<dbReference type="SMART" id="SM00671">
    <property type="entry name" value="SEL1"/>
    <property type="match status" value="7"/>
</dbReference>
<dbReference type="SUPFAM" id="SSF81901">
    <property type="entry name" value="HCP-like"/>
    <property type="match status" value="1"/>
</dbReference>
<dbReference type="InterPro" id="IPR011990">
    <property type="entry name" value="TPR-like_helical_dom_sf"/>
</dbReference>
<sequence>MRKLFFWIFACIAVIAAALPPAAFADTAGDAYQRGQIAWKNQDYETAFREYRTAGDLGHLDAQILLAINLSASPYREDFLESRKWWAKAAGQGNSSSMVALGDSYRHGDLDGNFVDYKEAVKWYRTASNSKNTEHRGDASLALGEMYEAGQGTAANPSEAMKFYKKAADCGNGEAKFRIGLLYETGKGVGRNYAKARECYTAAAGDWVSAAMHRVGYLHEKGLGVKANMQEAEKWYRKAADAGDSWSQLYFGDKCEHGRGVPVDLISAHVWYNLASRGMGSEELWKKAKSAKERVALKLSAEDLARAEKIAREWRPR</sequence>
<gene>
    <name evidence="1" type="primary">esiB_9</name>
    <name evidence="1" type="ORF">SDC9_40052</name>
</gene>
<comment type="caution">
    <text evidence="1">The sequence shown here is derived from an EMBL/GenBank/DDBJ whole genome shotgun (WGS) entry which is preliminary data.</text>
</comment>
<proteinExistence type="predicted"/>
<dbReference type="EMBL" id="VSSQ01000407">
    <property type="protein sequence ID" value="MPL93904.1"/>
    <property type="molecule type" value="Genomic_DNA"/>
</dbReference>
<dbReference type="InterPro" id="IPR050767">
    <property type="entry name" value="Sel1_AlgK"/>
</dbReference>
<reference evidence="1" key="1">
    <citation type="submission" date="2019-08" db="EMBL/GenBank/DDBJ databases">
        <authorList>
            <person name="Kucharzyk K."/>
            <person name="Murdoch R.W."/>
            <person name="Higgins S."/>
            <person name="Loffler F."/>
        </authorList>
    </citation>
    <scope>NUCLEOTIDE SEQUENCE</scope>
</reference>
<dbReference type="PANTHER" id="PTHR11102">
    <property type="entry name" value="SEL-1-LIKE PROTEIN"/>
    <property type="match status" value="1"/>
</dbReference>
<dbReference type="PANTHER" id="PTHR11102:SF160">
    <property type="entry name" value="ERAD-ASSOCIATED E3 UBIQUITIN-PROTEIN LIGASE COMPONENT HRD3"/>
    <property type="match status" value="1"/>
</dbReference>
<evidence type="ECO:0000313" key="1">
    <source>
        <dbReference type="EMBL" id="MPL93904.1"/>
    </source>
</evidence>
<protein>
    <submittedName>
        <fullName evidence="1">Secretory immunoglobulin A-binding protein EsiB</fullName>
    </submittedName>
</protein>
<accession>A0A644VR60</accession>
<dbReference type="AlphaFoldDB" id="A0A644VR60"/>
<name>A0A644VR60_9ZZZZ</name>